<reference evidence="2 3" key="1">
    <citation type="submission" date="2015-09" db="EMBL/GenBank/DDBJ databases">
        <title>Genome announcement of multiple Pseudomonas syringae strains.</title>
        <authorList>
            <person name="Thakur S."/>
            <person name="Wang P.W."/>
            <person name="Gong Y."/>
            <person name="Weir B.S."/>
            <person name="Guttman D.S."/>
        </authorList>
    </citation>
    <scope>NUCLEOTIDE SEQUENCE [LARGE SCALE GENOMIC DNA]</scope>
    <source>
        <strain evidence="2 3">ICMP3956</strain>
    </source>
</reference>
<dbReference type="AlphaFoldDB" id="A0A0P9YBK8"/>
<feature type="coiled-coil region" evidence="1">
    <location>
        <begin position="49"/>
        <end position="76"/>
    </location>
</feature>
<dbReference type="PATRIC" id="fig|251707.3.peg.664"/>
<accession>A0A0P9YBK8</accession>
<evidence type="ECO:0000256" key="1">
    <source>
        <dbReference type="SAM" id="Coils"/>
    </source>
</evidence>
<dbReference type="EMBL" id="LJRC01000255">
    <property type="protein sequence ID" value="KPY31463.1"/>
    <property type="molecule type" value="Genomic_DNA"/>
</dbReference>
<evidence type="ECO:0000313" key="3">
    <source>
        <dbReference type="Proteomes" id="UP000050562"/>
    </source>
</evidence>
<dbReference type="RefSeq" id="WP_057410779.1">
    <property type="nucleotide sequence ID" value="NZ_LJRC01000255.1"/>
</dbReference>
<proteinExistence type="predicted"/>
<protein>
    <submittedName>
        <fullName evidence="2">dTDP-4-dehydrorhamnose reductase</fullName>
    </submittedName>
</protein>
<organism evidence="2 3">
    <name type="scientific">Pseudomonas syringae pv. primulae</name>
    <dbReference type="NCBI Taxonomy" id="251707"/>
    <lineage>
        <taxon>Bacteria</taxon>
        <taxon>Pseudomonadati</taxon>
        <taxon>Pseudomonadota</taxon>
        <taxon>Gammaproteobacteria</taxon>
        <taxon>Pseudomonadales</taxon>
        <taxon>Pseudomonadaceae</taxon>
        <taxon>Pseudomonas</taxon>
    </lineage>
</organism>
<dbReference type="Proteomes" id="UP000050562">
    <property type="component" value="Unassembled WGS sequence"/>
</dbReference>
<evidence type="ECO:0000313" key="2">
    <source>
        <dbReference type="EMBL" id="KPY31463.1"/>
    </source>
</evidence>
<keyword evidence="1" id="KW-0175">Coiled coil</keyword>
<gene>
    <name evidence="2" type="ORF">ALO52_200109</name>
</gene>
<sequence>MPSKPPSAHLAADLAPSEQLESFLGSFTQTAVVFRYLDLLAERSQNLEQRIGLNELSQLRRENEQLRAQIKRRTTASLDLLLLYLPIIYHNFWNTVRPEELAALAGSAQVPMIPSPYHEPDSALVSSMKQRFLSLSEESRASIIAFCHQLPYQLTVRHSMQPLMKAY</sequence>
<comment type="caution">
    <text evidence="2">The sequence shown here is derived from an EMBL/GenBank/DDBJ whole genome shotgun (WGS) entry which is preliminary data.</text>
</comment>
<name>A0A0P9YBK8_9PSED</name>